<evidence type="ECO:0000256" key="1">
    <source>
        <dbReference type="SAM" id="MobiDB-lite"/>
    </source>
</evidence>
<dbReference type="PANTHER" id="PTHR38167:SF1">
    <property type="entry name" value="C2H2-TYPE DOMAIN-CONTAINING PROTEIN"/>
    <property type="match status" value="1"/>
</dbReference>
<comment type="caution">
    <text evidence="2">The sequence shown here is derived from an EMBL/GenBank/DDBJ whole genome shotgun (WGS) entry which is preliminary data.</text>
</comment>
<proteinExistence type="predicted"/>
<protein>
    <recommendedName>
        <fullName evidence="4">C2H2-type domain-containing protein</fullName>
    </recommendedName>
</protein>
<dbReference type="EMBL" id="CABFOC020000063">
    <property type="protein sequence ID" value="CAH0056833.1"/>
    <property type="molecule type" value="Genomic_DNA"/>
</dbReference>
<dbReference type="AlphaFoldDB" id="A0A9N9ZK97"/>
<dbReference type="PANTHER" id="PTHR38167">
    <property type="entry name" value="C2H2-TYPE DOMAIN-CONTAINING PROTEIN"/>
    <property type="match status" value="1"/>
</dbReference>
<organism evidence="2 3">
    <name type="scientific">Clonostachys solani</name>
    <dbReference type="NCBI Taxonomy" id="160281"/>
    <lineage>
        <taxon>Eukaryota</taxon>
        <taxon>Fungi</taxon>
        <taxon>Dikarya</taxon>
        <taxon>Ascomycota</taxon>
        <taxon>Pezizomycotina</taxon>
        <taxon>Sordariomycetes</taxon>
        <taxon>Hypocreomycetidae</taxon>
        <taxon>Hypocreales</taxon>
        <taxon>Bionectriaceae</taxon>
        <taxon>Clonostachys</taxon>
    </lineage>
</organism>
<evidence type="ECO:0000313" key="2">
    <source>
        <dbReference type="EMBL" id="CAH0056833.1"/>
    </source>
</evidence>
<evidence type="ECO:0000313" key="3">
    <source>
        <dbReference type="Proteomes" id="UP000775872"/>
    </source>
</evidence>
<keyword evidence="3" id="KW-1185">Reference proteome</keyword>
<reference evidence="2 3" key="2">
    <citation type="submission" date="2021-10" db="EMBL/GenBank/DDBJ databases">
        <authorList>
            <person name="Piombo E."/>
        </authorList>
    </citation>
    <scope>NUCLEOTIDE SEQUENCE [LARGE SCALE GENOMIC DNA]</scope>
</reference>
<gene>
    <name evidence="2" type="ORF">CSOL1703_00006781</name>
</gene>
<feature type="region of interest" description="Disordered" evidence="1">
    <location>
        <begin position="134"/>
        <end position="170"/>
    </location>
</feature>
<feature type="compositionally biased region" description="Basic and acidic residues" evidence="1">
    <location>
        <begin position="140"/>
        <end position="154"/>
    </location>
</feature>
<evidence type="ECO:0008006" key="4">
    <source>
        <dbReference type="Google" id="ProtNLM"/>
    </source>
</evidence>
<name>A0A9N9ZK97_9HYPO</name>
<reference evidence="3" key="1">
    <citation type="submission" date="2019-06" db="EMBL/GenBank/DDBJ databases">
        <authorList>
            <person name="Broberg M."/>
        </authorList>
    </citation>
    <scope>NUCLEOTIDE SEQUENCE [LARGE SCALE GENOMIC DNA]</scope>
</reference>
<accession>A0A9N9ZK97</accession>
<sequence>MGSTCQEQIMRAPTHHVKATLAFLCKDSEVEEVALARLDALAEMEKTAMEAPGNKRKATEELAVCIQCETPFYKDENHLGACSYHPGDMEVDDDNDFWADHDENIHGTIDSDWARKEYPGGFTWSCCEKNADGAPGCTTGRHEADPQKAWKEGSEIEGSSAEDGSEDEEA</sequence>
<dbReference type="OrthoDB" id="5422613at2759"/>
<dbReference type="Proteomes" id="UP000775872">
    <property type="component" value="Unassembled WGS sequence"/>
</dbReference>